<name>A0A6P8H8E3_ACTTE</name>
<gene>
    <name evidence="6" type="primary">LOC116289912</name>
</gene>
<keyword evidence="3" id="KW-0472">Membrane</keyword>
<keyword evidence="3" id="KW-1133">Transmembrane helix</keyword>
<organism evidence="5 6">
    <name type="scientific">Actinia tenebrosa</name>
    <name type="common">Australian red waratah sea anemone</name>
    <dbReference type="NCBI Taxonomy" id="6105"/>
    <lineage>
        <taxon>Eukaryota</taxon>
        <taxon>Metazoa</taxon>
        <taxon>Cnidaria</taxon>
        <taxon>Anthozoa</taxon>
        <taxon>Hexacorallia</taxon>
        <taxon>Actiniaria</taxon>
        <taxon>Actiniidae</taxon>
        <taxon>Actinia</taxon>
    </lineage>
</organism>
<feature type="transmembrane region" description="Helical" evidence="3">
    <location>
        <begin position="164"/>
        <end position="182"/>
    </location>
</feature>
<dbReference type="RefSeq" id="XP_031552714.1">
    <property type="nucleotide sequence ID" value="XM_031696854.1"/>
</dbReference>
<keyword evidence="2" id="KW-0053">Apoptosis</keyword>
<keyword evidence="3" id="KW-0812">Transmembrane</keyword>
<dbReference type="SMART" id="SM00337">
    <property type="entry name" value="BCL"/>
    <property type="match status" value="1"/>
</dbReference>
<protein>
    <submittedName>
        <fullName evidence="6">Bcl-2-like protein 1</fullName>
    </submittedName>
</protein>
<dbReference type="GO" id="GO:0005741">
    <property type="term" value="C:mitochondrial outer membrane"/>
    <property type="evidence" value="ECO:0007669"/>
    <property type="project" value="TreeGrafter"/>
</dbReference>
<dbReference type="KEGG" id="aten:116289912"/>
<dbReference type="CDD" id="cd06845">
    <property type="entry name" value="Bcl-2_like"/>
    <property type="match status" value="1"/>
</dbReference>
<accession>A0A6P8H8E3</accession>
<comment type="similarity">
    <text evidence="1">Belongs to the Bcl-2 family.</text>
</comment>
<evidence type="ECO:0000256" key="3">
    <source>
        <dbReference type="SAM" id="Phobius"/>
    </source>
</evidence>
<proteinExistence type="inferred from homology"/>
<dbReference type="InterPro" id="IPR026298">
    <property type="entry name" value="Bcl-2_fam"/>
</dbReference>
<dbReference type="PRINTS" id="PR01862">
    <property type="entry name" value="BCL2FAMILY"/>
</dbReference>
<sequence>MPVQVNRYHDIVKDLISYKFRQNHIFITGYNEDSSTKASRHLRLIADELIAENNELFESMCDQLHLTPTTTYPTFVGIADEIFQTGKNWGRIVAFLAFGATLAVYCAQREELFQLVDDIVEWISRYMDQNLAEWIEEDGGWDGFMDFFNQEDSSKDDSSSASRWGIAAVAGIGIGALLMLATR</sequence>
<evidence type="ECO:0000313" key="5">
    <source>
        <dbReference type="Proteomes" id="UP000515163"/>
    </source>
</evidence>
<dbReference type="InterPro" id="IPR002475">
    <property type="entry name" value="Bcl2-like"/>
</dbReference>
<dbReference type="Gene3D" id="1.10.437.10">
    <property type="entry name" value="Blc2-like"/>
    <property type="match status" value="1"/>
</dbReference>
<dbReference type="Proteomes" id="UP000515163">
    <property type="component" value="Unplaced"/>
</dbReference>
<dbReference type="GO" id="GO:0042981">
    <property type="term" value="P:regulation of apoptotic process"/>
    <property type="evidence" value="ECO:0007669"/>
    <property type="project" value="InterPro"/>
</dbReference>
<dbReference type="InterPro" id="IPR046371">
    <property type="entry name" value="Bcl-2_BH1-3"/>
</dbReference>
<dbReference type="GO" id="GO:0001836">
    <property type="term" value="P:release of cytochrome c from mitochondria"/>
    <property type="evidence" value="ECO:0007669"/>
    <property type="project" value="TreeGrafter"/>
</dbReference>
<keyword evidence="5" id="KW-1185">Reference proteome</keyword>
<dbReference type="OrthoDB" id="6021377at2759"/>
<evidence type="ECO:0000259" key="4">
    <source>
        <dbReference type="SMART" id="SM00337"/>
    </source>
</evidence>
<dbReference type="GO" id="GO:0051400">
    <property type="term" value="F:BH domain binding"/>
    <property type="evidence" value="ECO:0007669"/>
    <property type="project" value="TreeGrafter"/>
</dbReference>
<evidence type="ECO:0000313" key="6">
    <source>
        <dbReference type="RefSeq" id="XP_031552714.1"/>
    </source>
</evidence>
<reference evidence="6" key="1">
    <citation type="submission" date="2025-08" db="UniProtKB">
        <authorList>
            <consortium name="RefSeq"/>
        </authorList>
    </citation>
    <scope>IDENTIFICATION</scope>
    <source>
        <tissue evidence="6">Tentacle</tissue>
    </source>
</reference>
<dbReference type="GO" id="GO:0097192">
    <property type="term" value="P:extrinsic apoptotic signaling pathway in absence of ligand"/>
    <property type="evidence" value="ECO:0007669"/>
    <property type="project" value="TreeGrafter"/>
</dbReference>
<dbReference type="InParanoid" id="A0A6P8H8E3"/>
<dbReference type="InterPro" id="IPR036834">
    <property type="entry name" value="Bcl-2-like_sf"/>
</dbReference>
<dbReference type="FunCoup" id="A0A6P8H8E3">
    <property type="interactions" value="1141"/>
</dbReference>
<dbReference type="GO" id="GO:0008630">
    <property type="term" value="P:intrinsic apoptotic signaling pathway in response to DNA damage"/>
    <property type="evidence" value="ECO:0007669"/>
    <property type="project" value="TreeGrafter"/>
</dbReference>
<feature type="domain" description="Bcl-2 Bcl-2 homology region 1-3" evidence="4">
    <location>
        <begin position="42"/>
        <end position="141"/>
    </location>
</feature>
<dbReference type="PANTHER" id="PTHR11256">
    <property type="entry name" value="BCL-2 RELATED"/>
    <property type="match status" value="1"/>
</dbReference>
<dbReference type="GeneID" id="116289912"/>
<evidence type="ECO:0000256" key="2">
    <source>
        <dbReference type="ARBA" id="ARBA00022703"/>
    </source>
</evidence>
<dbReference type="FunFam" id="1.10.437.10:FF:000035">
    <property type="entry name" value="Predicted protein"/>
    <property type="match status" value="1"/>
</dbReference>
<dbReference type="PANTHER" id="PTHR11256:SF50">
    <property type="entry name" value="APOPTOSIS REGULATOR CED-9"/>
    <property type="match status" value="1"/>
</dbReference>
<dbReference type="AlphaFoldDB" id="A0A6P8H8E3"/>
<evidence type="ECO:0000256" key="1">
    <source>
        <dbReference type="ARBA" id="ARBA00009458"/>
    </source>
</evidence>
<dbReference type="Pfam" id="PF00452">
    <property type="entry name" value="Bcl-2"/>
    <property type="match status" value="1"/>
</dbReference>
<dbReference type="PROSITE" id="PS50062">
    <property type="entry name" value="BCL2_FAMILY"/>
    <property type="match status" value="1"/>
</dbReference>
<dbReference type="SUPFAM" id="SSF56854">
    <property type="entry name" value="Bcl-2 inhibitors of programmed cell death"/>
    <property type="match status" value="1"/>
</dbReference>